<dbReference type="InterPro" id="IPR036754">
    <property type="entry name" value="YbaK/aa-tRNA-synt-asso_dom_sf"/>
</dbReference>
<dbReference type="InterPro" id="IPR023717">
    <property type="entry name" value="Pro-tRNA-Synthase_IIa_type1"/>
</dbReference>
<comment type="catalytic activity">
    <reaction evidence="9 10">
        <text>tRNA(Pro) + L-proline + ATP = L-prolyl-tRNA(Pro) + AMP + diphosphate</text>
        <dbReference type="Rhea" id="RHEA:14305"/>
        <dbReference type="Rhea" id="RHEA-COMP:9700"/>
        <dbReference type="Rhea" id="RHEA-COMP:9702"/>
        <dbReference type="ChEBI" id="CHEBI:30616"/>
        <dbReference type="ChEBI" id="CHEBI:33019"/>
        <dbReference type="ChEBI" id="CHEBI:60039"/>
        <dbReference type="ChEBI" id="CHEBI:78442"/>
        <dbReference type="ChEBI" id="CHEBI:78532"/>
        <dbReference type="ChEBI" id="CHEBI:456215"/>
        <dbReference type="EC" id="6.1.1.15"/>
    </reaction>
</comment>
<dbReference type="PIRSF" id="PIRSF001535">
    <property type="entry name" value="ProRS_1"/>
    <property type="match status" value="1"/>
</dbReference>
<comment type="domain">
    <text evidence="10">Consists of three domains: the N-terminal catalytic domain, the editing domain and the C-terminal anticodon-binding domain.</text>
</comment>
<dbReference type="EMBL" id="LUUK01000177">
    <property type="protein sequence ID" value="OAI17474.1"/>
    <property type="molecule type" value="Genomic_DNA"/>
</dbReference>
<dbReference type="AlphaFoldDB" id="A0A177NIR0"/>
<dbReference type="Pfam" id="PF04073">
    <property type="entry name" value="tRNA_edit"/>
    <property type="match status" value="1"/>
</dbReference>
<evidence type="ECO:0000256" key="1">
    <source>
        <dbReference type="ARBA" id="ARBA00004496"/>
    </source>
</evidence>
<dbReference type="InterPro" id="IPR002314">
    <property type="entry name" value="aa-tRNA-synt_IIb"/>
</dbReference>
<dbReference type="InterPro" id="IPR004154">
    <property type="entry name" value="Anticodon-bd"/>
</dbReference>
<dbReference type="Proteomes" id="UP000077628">
    <property type="component" value="Unassembled WGS sequence"/>
</dbReference>
<comment type="subunit">
    <text evidence="2 10">Homodimer.</text>
</comment>
<proteinExistence type="inferred from homology"/>
<evidence type="ECO:0000313" key="13">
    <source>
        <dbReference type="Proteomes" id="UP000077628"/>
    </source>
</evidence>
<feature type="domain" description="Aminoacyl-transfer RNA synthetases class-II family profile" evidence="11">
    <location>
        <begin position="38"/>
        <end position="480"/>
    </location>
</feature>
<evidence type="ECO:0000313" key="12">
    <source>
        <dbReference type="EMBL" id="OAI17474.1"/>
    </source>
</evidence>
<keyword evidence="13" id="KW-1185">Reference proteome</keyword>
<keyword evidence="3 10" id="KW-0963">Cytoplasm</keyword>
<dbReference type="InterPro" id="IPR002316">
    <property type="entry name" value="Pro-tRNA-ligase_IIa"/>
</dbReference>
<dbReference type="PRINTS" id="PR01046">
    <property type="entry name" value="TRNASYNTHPRO"/>
</dbReference>
<keyword evidence="6 10" id="KW-0067">ATP-binding</keyword>
<dbReference type="InterPro" id="IPR036621">
    <property type="entry name" value="Anticodon-bd_dom_sf"/>
</dbReference>
<dbReference type="FunFam" id="3.30.930.10:FF:000043">
    <property type="entry name" value="Proline--tRNA ligase"/>
    <property type="match status" value="1"/>
</dbReference>
<dbReference type="CDD" id="cd00861">
    <property type="entry name" value="ProRS_anticodon_short"/>
    <property type="match status" value="1"/>
</dbReference>
<keyword evidence="4 10" id="KW-0436">Ligase</keyword>
<dbReference type="RefSeq" id="WP_064029331.1">
    <property type="nucleotide sequence ID" value="NZ_LUUK01000177.1"/>
</dbReference>
<dbReference type="OrthoDB" id="9809052at2"/>
<dbReference type="InterPro" id="IPR004500">
    <property type="entry name" value="Pro-tRNA-synth_IIa_bac-type"/>
</dbReference>
<organism evidence="12 13">
    <name type="scientific">Methylomonas koyamae</name>
    <dbReference type="NCBI Taxonomy" id="702114"/>
    <lineage>
        <taxon>Bacteria</taxon>
        <taxon>Pseudomonadati</taxon>
        <taxon>Pseudomonadota</taxon>
        <taxon>Gammaproteobacteria</taxon>
        <taxon>Methylococcales</taxon>
        <taxon>Methylococcaceae</taxon>
        <taxon>Methylomonas</taxon>
    </lineage>
</organism>
<evidence type="ECO:0000259" key="11">
    <source>
        <dbReference type="PROSITE" id="PS50862"/>
    </source>
</evidence>
<protein>
    <recommendedName>
        <fullName evidence="10">Proline--tRNA ligase</fullName>
        <ecNumber evidence="10">6.1.1.15</ecNumber>
    </recommendedName>
    <alternativeName>
        <fullName evidence="10">Prolyl-tRNA synthetase</fullName>
        <shortName evidence="10">ProRS</shortName>
    </alternativeName>
</protein>
<dbReference type="InterPro" id="IPR033730">
    <property type="entry name" value="ProRS_core_prok"/>
</dbReference>
<dbReference type="CDD" id="cd04334">
    <property type="entry name" value="ProRS-INS"/>
    <property type="match status" value="1"/>
</dbReference>
<comment type="caution">
    <text evidence="12">The sequence shown here is derived from an EMBL/GenBank/DDBJ whole genome shotgun (WGS) entry which is preliminary data.</text>
</comment>
<dbReference type="GO" id="GO:0005524">
    <property type="term" value="F:ATP binding"/>
    <property type="evidence" value="ECO:0007669"/>
    <property type="project" value="UniProtKB-UniRule"/>
</dbReference>
<evidence type="ECO:0000256" key="8">
    <source>
        <dbReference type="ARBA" id="ARBA00023146"/>
    </source>
</evidence>
<dbReference type="PROSITE" id="PS50862">
    <property type="entry name" value="AA_TRNA_LIGASE_II"/>
    <property type="match status" value="1"/>
</dbReference>
<evidence type="ECO:0000256" key="2">
    <source>
        <dbReference type="ARBA" id="ARBA00011738"/>
    </source>
</evidence>
<accession>A0A177NIR0</accession>
<dbReference type="Pfam" id="PF03129">
    <property type="entry name" value="HGTP_anticodon"/>
    <property type="match status" value="1"/>
</dbReference>
<keyword evidence="7 10" id="KW-0648">Protein biosynthesis</keyword>
<dbReference type="EC" id="6.1.1.15" evidence="10"/>
<name>A0A177NIR0_9GAMM</name>
<dbReference type="NCBIfam" id="TIGR00409">
    <property type="entry name" value="proS_fam_II"/>
    <property type="match status" value="1"/>
</dbReference>
<dbReference type="GO" id="GO:0005829">
    <property type="term" value="C:cytosol"/>
    <property type="evidence" value="ECO:0007669"/>
    <property type="project" value="TreeGrafter"/>
</dbReference>
<dbReference type="FunFam" id="3.30.930.10:FF:000062">
    <property type="entry name" value="Proline--tRNA ligase"/>
    <property type="match status" value="1"/>
</dbReference>
<evidence type="ECO:0000256" key="5">
    <source>
        <dbReference type="ARBA" id="ARBA00022741"/>
    </source>
</evidence>
<dbReference type="SUPFAM" id="SSF52954">
    <property type="entry name" value="Class II aaRS ABD-related"/>
    <property type="match status" value="1"/>
</dbReference>
<evidence type="ECO:0000256" key="10">
    <source>
        <dbReference type="HAMAP-Rule" id="MF_01569"/>
    </source>
</evidence>
<comment type="similarity">
    <text evidence="10">Belongs to the class-II aminoacyl-tRNA synthetase family. ProS type 1 subfamily.</text>
</comment>
<evidence type="ECO:0000256" key="9">
    <source>
        <dbReference type="ARBA" id="ARBA00047671"/>
    </source>
</evidence>
<comment type="function">
    <text evidence="10">Catalyzes the attachment of proline to tRNA(Pro) in a two-step reaction: proline is first activated by ATP to form Pro-AMP and then transferred to the acceptor end of tRNA(Pro). As ProRS can inadvertently accommodate and process non-cognate amino acids such as alanine and cysteine, to avoid such errors it has two additional distinct editing activities against alanine. One activity is designated as 'pretransfer' editing and involves the tRNA(Pro)-independent hydrolysis of activated Ala-AMP. The other activity is designated 'posttransfer' editing and involves deacylation of mischarged Ala-tRNA(Pro). The misacylated Cys-tRNA(Pro) is not edited by ProRS.</text>
</comment>
<dbReference type="Pfam" id="PF00587">
    <property type="entry name" value="tRNA-synt_2b"/>
    <property type="match status" value="1"/>
</dbReference>
<keyword evidence="8 10" id="KW-0030">Aminoacyl-tRNA synthetase</keyword>
<evidence type="ECO:0000256" key="3">
    <source>
        <dbReference type="ARBA" id="ARBA00022490"/>
    </source>
</evidence>
<dbReference type="SUPFAM" id="SSF55826">
    <property type="entry name" value="YbaK/ProRS associated domain"/>
    <property type="match status" value="1"/>
</dbReference>
<dbReference type="PANTHER" id="PTHR42753:SF2">
    <property type="entry name" value="PROLINE--TRNA LIGASE"/>
    <property type="match status" value="1"/>
</dbReference>
<reference evidence="13" key="1">
    <citation type="submission" date="2016-03" db="EMBL/GenBank/DDBJ databases">
        <authorList>
            <person name="Heylen K."/>
            <person name="De Vos P."/>
            <person name="Vekeman B."/>
        </authorList>
    </citation>
    <scope>NUCLEOTIDE SEQUENCE [LARGE SCALE GENOMIC DNA]</scope>
    <source>
        <strain evidence="13">R-45383</strain>
    </source>
</reference>
<dbReference type="Gene3D" id="3.40.50.800">
    <property type="entry name" value="Anticodon-binding domain"/>
    <property type="match status" value="1"/>
</dbReference>
<dbReference type="STRING" id="702114.A1355_07470"/>
<dbReference type="InterPro" id="IPR045864">
    <property type="entry name" value="aa-tRNA-synth_II/BPL/LPL"/>
</dbReference>
<dbReference type="InterPro" id="IPR050062">
    <property type="entry name" value="Pro-tRNA_synthetase"/>
</dbReference>
<dbReference type="InterPro" id="IPR044140">
    <property type="entry name" value="ProRS_anticodon_short"/>
</dbReference>
<dbReference type="GO" id="GO:0002161">
    <property type="term" value="F:aminoacyl-tRNA deacylase activity"/>
    <property type="evidence" value="ECO:0007669"/>
    <property type="project" value="InterPro"/>
</dbReference>
<dbReference type="InterPro" id="IPR007214">
    <property type="entry name" value="YbaK/aa-tRNA-synth-assoc-dom"/>
</dbReference>
<dbReference type="GO" id="GO:0004827">
    <property type="term" value="F:proline-tRNA ligase activity"/>
    <property type="evidence" value="ECO:0007669"/>
    <property type="project" value="UniProtKB-UniRule"/>
</dbReference>
<evidence type="ECO:0000256" key="7">
    <source>
        <dbReference type="ARBA" id="ARBA00022917"/>
    </source>
</evidence>
<comment type="subcellular location">
    <subcellularLocation>
        <location evidence="1 10">Cytoplasm</location>
    </subcellularLocation>
</comment>
<dbReference type="InterPro" id="IPR006195">
    <property type="entry name" value="aa-tRNA-synth_II"/>
</dbReference>
<dbReference type="CDD" id="cd00779">
    <property type="entry name" value="ProRS_core_prok"/>
    <property type="match status" value="1"/>
</dbReference>
<dbReference type="HAMAP" id="MF_01569">
    <property type="entry name" value="Pro_tRNA_synth_type1"/>
    <property type="match status" value="1"/>
</dbReference>
<dbReference type="Gene3D" id="3.30.930.10">
    <property type="entry name" value="Bira Bifunctional Protein, Domain 2"/>
    <property type="match status" value="2"/>
</dbReference>
<sequence length="583" mass="65133">MRTSQFPLSTVKETPADAEIASHKLMIRAGLIRKLAAGIYTWLPLGLRILRKVEQITREEMNKSGALEVLMPALQPAELWQETGRWEKYGPELARMKDRHDRDFCLGPTHEEIITDLARHELKSYKQLPVTYYQIQTKFRDEIRPRFGVMRSREFVMKDAYSFHLDQTSLQQTYDVMYQTYTNIFNRFGLKFRAVMADSGAIGGAVSHEFHVLADSGEDAIAFSTESEYAANVEKAETIRPALNRPAPEKTFEKTATPGKKTIAEVSEFLSVSPEKILKTLVVTHKGNELFGNPKDFHYLVLLRGDHELNEIKLNKIIGAFDFATDTVIETHLGCRPGYIGPITEGHKLFPGPITAIIADFAVENLSDFVCGANEAGFHYTGVNWERDCPLNGIEFRDIRQVVDGDPSPDGKGTLTIARGIEVGHIFQLGGKYSEAMQAAVVNEAGKNQTIIMGCYGIGVSRVVAAAIEQGHDERGIIWPKELAPFQVAICPMNMYKSDRLRDTVEQIYQDLLAAGIEVLLDDRKVRAGFMFSDMELIGIPHRVVIGDRGLDSGSVEYQGRGEAASQDVAMRDLVDFIKAKLA</sequence>
<gene>
    <name evidence="10" type="primary">proS</name>
    <name evidence="12" type="ORF">A1355_07470</name>
</gene>
<dbReference type="SUPFAM" id="SSF55681">
    <property type="entry name" value="Class II aaRS and biotin synthetases"/>
    <property type="match status" value="1"/>
</dbReference>
<evidence type="ECO:0000256" key="6">
    <source>
        <dbReference type="ARBA" id="ARBA00022840"/>
    </source>
</evidence>
<evidence type="ECO:0000256" key="4">
    <source>
        <dbReference type="ARBA" id="ARBA00022598"/>
    </source>
</evidence>
<dbReference type="PANTHER" id="PTHR42753">
    <property type="entry name" value="MITOCHONDRIAL RIBOSOME PROTEIN L39/PROLYL-TRNA LIGASE FAMILY MEMBER"/>
    <property type="match status" value="1"/>
</dbReference>
<keyword evidence="5 10" id="KW-0547">Nucleotide-binding</keyword>
<dbReference type="NCBIfam" id="NF006625">
    <property type="entry name" value="PRK09194.1"/>
    <property type="match status" value="1"/>
</dbReference>
<dbReference type="GO" id="GO:0006433">
    <property type="term" value="P:prolyl-tRNA aminoacylation"/>
    <property type="evidence" value="ECO:0007669"/>
    <property type="project" value="UniProtKB-UniRule"/>
</dbReference>